<dbReference type="Gramene" id="fgenesh2_kg.8__149__AT5G46390.2">
    <property type="protein sequence ID" value="fgenesh2_kg.8__149__AT5G46390.2"/>
    <property type="gene ID" value="fgenesh2_kg.8__149__AT5G46390.2"/>
</dbReference>
<dbReference type="SMART" id="SM00245">
    <property type="entry name" value="TSPc"/>
    <property type="match status" value="1"/>
</dbReference>
<proteinExistence type="inferred from homology"/>
<dbReference type="Gene3D" id="3.30.750.44">
    <property type="match status" value="1"/>
</dbReference>
<evidence type="ECO:0000256" key="9">
    <source>
        <dbReference type="ARBA" id="ARBA00066637"/>
    </source>
</evidence>
<name>D7MRX3_ARALL</name>
<dbReference type="SUPFAM" id="SSF50156">
    <property type="entry name" value="PDZ domain-like"/>
    <property type="match status" value="1"/>
</dbReference>
<dbReference type="EC" id="3.4.21.102" evidence="9"/>
<dbReference type="SUPFAM" id="SSF52096">
    <property type="entry name" value="ClpP/crotonase"/>
    <property type="match status" value="1"/>
</dbReference>
<feature type="region of interest" description="Disordered" evidence="10">
    <location>
        <begin position="85"/>
        <end position="112"/>
    </location>
</feature>
<evidence type="ECO:0000256" key="2">
    <source>
        <dbReference type="ARBA" id="ARBA00009179"/>
    </source>
</evidence>
<evidence type="ECO:0000256" key="6">
    <source>
        <dbReference type="ARBA" id="ARBA00023078"/>
    </source>
</evidence>
<dbReference type="GO" id="GO:0009543">
    <property type="term" value="C:chloroplast thylakoid lumen"/>
    <property type="evidence" value="ECO:0007669"/>
    <property type="project" value="UniProtKB-SubCell"/>
</dbReference>
<dbReference type="OrthoDB" id="43580at2759"/>
<dbReference type="InterPro" id="IPR004447">
    <property type="entry name" value="Peptidase_S41A"/>
</dbReference>
<dbReference type="Gene3D" id="3.90.226.10">
    <property type="entry name" value="2-enoyl-CoA Hydratase, Chain A, domain 1"/>
    <property type="match status" value="1"/>
</dbReference>
<dbReference type="Pfam" id="PF17820">
    <property type="entry name" value="PDZ_6"/>
    <property type="match status" value="1"/>
</dbReference>
<dbReference type="AlphaFoldDB" id="D7MRX3"/>
<comment type="subcellular location">
    <subcellularLocation>
        <location evidence="1">Plastid</location>
        <location evidence="1">Chloroplast thylakoid lumen</location>
    </subcellularLocation>
</comment>
<dbReference type="EMBL" id="GL348720">
    <property type="protein sequence ID" value="EFH41455.1"/>
    <property type="molecule type" value="Genomic_DNA"/>
</dbReference>
<dbReference type="InterPro" id="IPR036034">
    <property type="entry name" value="PDZ_sf"/>
</dbReference>
<protein>
    <recommendedName>
        <fullName evidence="9">C-terminal processing peptidase</fullName>
        <ecNumber evidence="9">3.4.21.102</ecNumber>
    </recommendedName>
</protein>
<dbReference type="GO" id="GO:0006508">
    <property type="term" value="P:proteolysis"/>
    <property type="evidence" value="ECO:0007669"/>
    <property type="project" value="UniProtKB-KW"/>
</dbReference>
<dbReference type="InterPro" id="IPR001478">
    <property type="entry name" value="PDZ"/>
</dbReference>
<feature type="domain" description="PDZ" evidence="11">
    <location>
        <begin position="189"/>
        <end position="273"/>
    </location>
</feature>
<dbReference type="eggNOG" id="ENOG502QT7D">
    <property type="taxonomic scope" value="Eukaryota"/>
</dbReference>
<accession>D7MRX3</accession>
<dbReference type="FunFam" id="3.90.226.10:FF:000023">
    <property type="entry name" value="Carboxyl-terminal processing protease"/>
    <property type="match status" value="1"/>
</dbReference>
<evidence type="ECO:0000313" key="12">
    <source>
        <dbReference type="EMBL" id="EFH41455.1"/>
    </source>
</evidence>
<dbReference type="CDD" id="cd07560">
    <property type="entry name" value="Peptidase_S41_CPP"/>
    <property type="match status" value="1"/>
</dbReference>
<dbReference type="Pfam" id="PF03572">
    <property type="entry name" value="Peptidase_S41"/>
    <property type="match status" value="1"/>
</dbReference>
<gene>
    <name evidence="12" type="ORF">ARALYDRAFT_494333</name>
</gene>
<dbReference type="FunFam" id="3.30.750.44:FF:000002">
    <property type="entry name" value="carboxyl-terminal-processing peptidase 2, chloroplastic"/>
    <property type="match status" value="1"/>
</dbReference>
<dbReference type="HOGENOM" id="CLU_017295_0_1_1"/>
<dbReference type="InterPro" id="IPR029045">
    <property type="entry name" value="ClpP/crotonase-like_dom_sf"/>
</dbReference>
<dbReference type="Proteomes" id="UP000008694">
    <property type="component" value="Unassembled WGS sequence"/>
</dbReference>
<dbReference type="STRING" id="81972.D7MRX3"/>
<keyword evidence="3" id="KW-0645">Protease</keyword>
<evidence type="ECO:0000256" key="8">
    <source>
        <dbReference type="ARBA" id="ARBA00060065"/>
    </source>
</evidence>
<keyword evidence="6" id="KW-0793">Thylakoid</keyword>
<dbReference type="SMART" id="SM00228">
    <property type="entry name" value="PDZ"/>
    <property type="match status" value="1"/>
</dbReference>
<feature type="region of interest" description="Disordered" evidence="10">
    <location>
        <begin position="1"/>
        <end position="20"/>
    </location>
</feature>
<comment type="function">
    <text evidence="8">Protease involved in the C-terminal processing of the chloroplastic D1 protein of photosystem II. This proteolytic processing is necessary to allow the light-driven assembly of the tetranuclear manganese cluster, which is responsible for photosynthetic water oxidation.</text>
</comment>
<keyword evidence="5" id="KW-0720">Serine protease</keyword>
<feature type="compositionally biased region" description="Acidic residues" evidence="10">
    <location>
        <begin position="93"/>
        <end position="109"/>
    </location>
</feature>
<evidence type="ECO:0000256" key="1">
    <source>
        <dbReference type="ARBA" id="ARBA00004456"/>
    </source>
</evidence>
<evidence type="ECO:0000256" key="5">
    <source>
        <dbReference type="ARBA" id="ARBA00022825"/>
    </source>
</evidence>
<evidence type="ECO:0000313" key="13">
    <source>
        <dbReference type="Proteomes" id="UP000008694"/>
    </source>
</evidence>
<comment type="catalytic activity">
    <reaction evidence="7">
        <text>The enzyme shows specific recognition of a C-terminal tripeptide, Xaa-Yaa-Zaa, in which Xaa is preferably Ala or Leu, Yaa is preferably Ala or Tyr, and Zaa is preferably Ala, but then cleaves at a variable distance from the C-terminus. A typical cleavage is -Ala-Ala-|-Arg-Ala-Ala-Lys-Glu-Asn-Tyr-Ala-Leu-Ala-Ala.</text>
        <dbReference type="EC" id="3.4.21.102"/>
    </reaction>
</comment>
<evidence type="ECO:0000256" key="10">
    <source>
        <dbReference type="SAM" id="MobiDB-lite"/>
    </source>
</evidence>
<keyword evidence="13" id="KW-1185">Reference proteome</keyword>
<dbReference type="InterPro" id="IPR005151">
    <property type="entry name" value="Tail-specific_protease"/>
</dbReference>
<reference evidence="13" key="1">
    <citation type="journal article" date="2011" name="Nat. Genet.">
        <title>The Arabidopsis lyrata genome sequence and the basis of rapid genome size change.</title>
        <authorList>
            <person name="Hu T.T."/>
            <person name="Pattyn P."/>
            <person name="Bakker E.G."/>
            <person name="Cao J."/>
            <person name="Cheng J.-F."/>
            <person name="Clark R.M."/>
            <person name="Fahlgren N."/>
            <person name="Fawcett J.A."/>
            <person name="Grimwood J."/>
            <person name="Gundlach H."/>
            <person name="Haberer G."/>
            <person name="Hollister J.D."/>
            <person name="Ossowski S."/>
            <person name="Ottilar R.P."/>
            <person name="Salamov A.A."/>
            <person name="Schneeberger K."/>
            <person name="Spannagl M."/>
            <person name="Wang X."/>
            <person name="Yang L."/>
            <person name="Nasrallah M.E."/>
            <person name="Bergelson J."/>
            <person name="Carrington J.C."/>
            <person name="Gaut B.S."/>
            <person name="Schmutz J."/>
            <person name="Mayer K.F.X."/>
            <person name="Van de Peer Y."/>
            <person name="Grigoriev I.V."/>
            <person name="Nordborg M."/>
            <person name="Weigel D."/>
            <person name="Guo Y.-L."/>
        </authorList>
    </citation>
    <scope>NUCLEOTIDE SEQUENCE [LARGE SCALE GENOMIC DNA]</scope>
    <source>
        <strain evidence="13">cv. MN47</strain>
    </source>
</reference>
<evidence type="ECO:0000256" key="4">
    <source>
        <dbReference type="ARBA" id="ARBA00022801"/>
    </source>
</evidence>
<organism evidence="13">
    <name type="scientific">Arabidopsis lyrata subsp. lyrata</name>
    <name type="common">Lyre-leaved rock-cress</name>
    <dbReference type="NCBI Taxonomy" id="81972"/>
    <lineage>
        <taxon>Eukaryota</taxon>
        <taxon>Viridiplantae</taxon>
        <taxon>Streptophyta</taxon>
        <taxon>Embryophyta</taxon>
        <taxon>Tracheophyta</taxon>
        <taxon>Spermatophyta</taxon>
        <taxon>Magnoliopsida</taxon>
        <taxon>eudicotyledons</taxon>
        <taxon>Gunneridae</taxon>
        <taxon>Pentapetalae</taxon>
        <taxon>rosids</taxon>
        <taxon>malvids</taxon>
        <taxon>Brassicales</taxon>
        <taxon>Brassicaceae</taxon>
        <taxon>Camelineae</taxon>
        <taxon>Arabidopsis</taxon>
    </lineage>
</organism>
<dbReference type="GO" id="GO:0004252">
    <property type="term" value="F:serine-type endopeptidase activity"/>
    <property type="evidence" value="ECO:0007669"/>
    <property type="project" value="UniProtKB-EC"/>
</dbReference>
<comment type="similarity">
    <text evidence="2">Belongs to the peptidase S41A family.</text>
</comment>
<evidence type="ECO:0000256" key="3">
    <source>
        <dbReference type="ARBA" id="ARBA00022670"/>
    </source>
</evidence>
<dbReference type="CDD" id="cd06782">
    <property type="entry name" value="cpPDZ_CPP-like"/>
    <property type="match status" value="1"/>
</dbReference>
<dbReference type="Gene3D" id="2.30.42.10">
    <property type="match status" value="1"/>
</dbReference>
<dbReference type="FunFam" id="2.30.42.10:FF:000146">
    <property type="entry name" value="Carboxyl-terminal-processing peptidase 1, chloroplastic"/>
    <property type="match status" value="1"/>
</dbReference>
<sequence length="489" mass="53369">MRLLLPFSSPLSATSSPATPQFLPEYTLPSQFDYSALSKILKKSVIGTLTGALSLTLVFSSPISSVAAANDPYLSLNPPSSSFESSLNHFDSSPEDCPNEEEADTEMQDDDFKPQLVTNEGIVEEAWEIVNGAFLDTRSHSWTPETWQKQKDDILASPIKSRSKAHEVIKNMLASLGDQYTRFLSPDEFSRMSKYDITGIGINLREVSDGGGNVKLKVLGLVLHSPADIAGVKQGDEILAVNGMDVSGKSSFEVSSLLQGPSKTFVVLKVKHGKCGPVKSLKIQRQVNAQTPVSYRLEKVDNGKVSVGYIRLKEFNALARKDLVIAMKRLQDKGASYFVMDLRDNLGGLVQAGIETAKLFLDEGDMVIYTAGRDPEAQKTVVSDKKPLIIAPLIVMVNNRTASASEIVASALHDNCKAVLVGERTYGKGLIQSVYELRDGSGVVVTIGKYVTPNHMDINGGGIEPDFRNLPDWNEVKERLSKCNILQRS</sequence>
<evidence type="ECO:0000256" key="7">
    <source>
        <dbReference type="ARBA" id="ARBA00051784"/>
    </source>
</evidence>
<dbReference type="PANTHER" id="PTHR32060:SF31">
    <property type="entry name" value="CARBOXYL-TERMINAL-PROCESSING PEPTIDASE 1, CHLOROPLASTIC"/>
    <property type="match status" value="1"/>
</dbReference>
<dbReference type="NCBIfam" id="TIGR00225">
    <property type="entry name" value="prc"/>
    <property type="match status" value="1"/>
</dbReference>
<dbReference type="InterPro" id="IPR041489">
    <property type="entry name" value="PDZ_6"/>
</dbReference>
<dbReference type="PANTHER" id="PTHR32060">
    <property type="entry name" value="TAIL-SPECIFIC PROTEASE"/>
    <property type="match status" value="1"/>
</dbReference>
<evidence type="ECO:0000259" key="11">
    <source>
        <dbReference type="PROSITE" id="PS50106"/>
    </source>
</evidence>
<dbReference type="PROSITE" id="PS50106">
    <property type="entry name" value="PDZ"/>
    <property type="match status" value="1"/>
</dbReference>
<dbReference type="MEROPS" id="S41.A02"/>
<keyword evidence="4" id="KW-0378">Hydrolase</keyword>